<comment type="caution">
    <text evidence="1">The sequence shown here is derived from an EMBL/GenBank/DDBJ whole genome shotgun (WGS) entry which is preliminary data.</text>
</comment>
<sequence length="55" mass="6366">MNDAEDKRENQKGCRFIDRIEPDRIDNPVGIKEGFAHNRYHISEPAAKHGPPEYC</sequence>
<evidence type="ECO:0000313" key="1">
    <source>
        <dbReference type="EMBL" id="MPN03721.1"/>
    </source>
</evidence>
<gene>
    <name evidence="1" type="ORF">SDC9_150953</name>
</gene>
<organism evidence="1">
    <name type="scientific">bioreactor metagenome</name>
    <dbReference type="NCBI Taxonomy" id="1076179"/>
    <lineage>
        <taxon>unclassified sequences</taxon>
        <taxon>metagenomes</taxon>
        <taxon>ecological metagenomes</taxon>
    </lineage>
</organism>
<dbReference type="EMBL" id="VSSQ01049647">
    <property type="protein sequence ID" value="MPN03721.1"/>
    <property type="molecule type" value="Genomic_DNA"/>
</dbReference>
<reference evidence="1" key="1">
    <citation type="submission" date="2019-08" db="EMBL/GenBank/DDBJ databases">
        <authorList>
            <person name="Kucharzyk K."/>
            <person name="Murdoch R.W."/>
            <person name="Higgins S."/>
            <person name="Loffler F."/>
        </authorList>
    </citation>
    <scope>NUCLEOTIDE SEQUENCE</scope>
</reference>
<name>A0A645ENZ1_9ZZZZ</name>
<protein>
    <submittedName>
        <fullName evidence="1">Uncharacterized protein</fullName>
    </submittedName>
</protein>
<dbReference type="AlphaFoldDB" id="A0A645ENZ1"/>
<accession>A0A645ENZ1</accession>
<proteinExistence type="predicted"/>